<organism evidence="2 3">
    <name type="scientific">Acidisarcina polymorpha</name>
    <dbReference type="NCBI Taxonomy" id="2211140"/>
    <lineage>
        <taxon>Bacteria</taxon>
        <taxon>Pseudomonadati</taxon>
        <taxon>Acidobacteriota</taxon>
        <taxon>Terriglobia</taxon>
        <taxon>Terriglobales</taxon>
        <taxon>Acidobacteriaceae</taxon>
        <taxon>Acidisarcina</taxon>
    </lineage>
</organism>
<dbReference type="EMBL" id="CP030840">
    <property type="protein sequence ID" value="AXC11327.1"/>
    <property type="molecule type" value="Genomic_DNA"/>
</dbReference>
<dbReference type="KEGG" id="abas:ACPOL_1991"/>
<evidence type="ECO:0000256" key="1">
    <source>
        <dbReference type="SAM" id="MobiDB-lite"/>
    </source>
</evidence>
<sequence length="49" mass="5793">MFPLRTGNPQKTKAKTHEEELPQYFSSAPVYIRRDKCQKQIKGRLTRTN</sequence>
<gene>
    <name evidence="2" type="ORF">ACPOL_1991</name>
</gene>
<dbReference type="Proteomes" id="UP000253606">
    <property type="component" value="Chromosome"/>
</dbReference>
<name>A0A2Z5FXY1_9BACT</name>
<feature type="region of interest" description="Disordered" evidence="1">
    <location>
        <begin position="1"/>
        <end position="20"/>
    </location>
</feature>
<keyword evidence="3" id="KW-1185">Reference proteome</keyword>
<dbReference type="AlphaFoldDB" id="A0A2Z5FXY1"/>
<reference evidence="2 3" key="1">
    <citation type="journal article" date="2018" name="Front. Microbiol.">
        <title>Hydrolytic Capabilities as a Key to Environmental Success: Chitinolytic and Cellulolytic Acidobacteria From Acidic Sub-arctic Soils and Boreal Peatlands.</title>
        <authorList>
            <person name="Belova S.E."/>
            <person name="Ravin N.V."/>
            <person name="Pankratov T.A."/>
            <person name="Rakitin A.L."/>
            <person name="Ivanova A.A."/>
            <person name="Beletsky A.V."/>
            <person name="Mardanov A.V."/>
            <person name="Sinninghe Damste J.S."/>
            <person name="Dedysh S.N."/>
        </authorList>
    </citation>
    <scope>NUCLEOTIDE SEQUENCE [LARGE SCALE GENOMIC DNA]</scope>
    <source>
        <strain evidence="2 3">SBC82</strain>
    </source>
</reference>
<proteinExistence type="predicted"/>
<evidence type="ECO:0000313" key="2">
    <source>
        <dbReference type="EMBL" id="AXC11327.1"/>
    </source>
</evidence>
<evidence type="ECO:0000313" key="3">
    <source>
        <dbReference type="Proteomes" id="UP000253606"/>
    </source>
</evidence>
<protein>
    <submittedName>
        <fullName evidence="2">Uncharacterized protein</fullName>
    </submittedName>
</protein>
<accession>A0A2Z5FXY1</accession>